<keyword evidence="3" id="KW-1185">Reference proteome</keyword>
<evidence type="ECO:0000256" key="1">
    <source>
        <dbReference type="SAM" id="Phobius"/>
    </source>
</evidence>
<feature type="transmembrane region" description="Helical" evidence="1">
    <location>
        <begin position="12"/>
        <end position="33"/>
    </location>
</feature>
<keyword evidence="1" id="KW-1133">Transmembrane helix</keyword>
<feature type="transmembrane region" description="Helical" evidence="1">
    <location>
        <begin position="39"/>
        <end position="57"/>
    </location>
</feature>
<dbReference type="Proteomes" id="UP000447434">
    <property type="component" value="Chromosome 19"/>
</dbReference>
<comment type="caution">
    <text evidence="2">The sequence shown here is derived from an EMBL/GenBank/DDBJ whole genome shotgun (WGS) entry which is preliminary data.</text>
</comment>
<gene>
    <name evidence="2" type="ORF">Lalb_Chr19g0128601</name>
</gene>
<accession>A0A6A4NT57</accession>
<organism evidence="2 3">
    <name type="scientific">Lupinus albus</name>
    <name type="common">White lupine</name>
    <name type="synonym">Lupinus termis</name>
    <dbReference type="NCBI Taxonomy" id="3870"/>
    <lineage>
        <taxon>Eukaryota</taxon>
        <taxon>Viridiplantae</taxon>
        <taxon>Streptophyta</taxon>
        <taxon>Embryophyta</taxon>
        <taxon>Tracheophyta</taxon>
        <taxon>Spermatophyta</taxon>
        <taxon>Magnoliopsida</taxon>
        <taxon>eudicotyledons</taxon>
        <taxon>Gunneridae</taxon>
        <taxon>Pentapetalae</taxon>
        <taxon>rosids</taxon>
        <taxon>fabids</taxon>
        <taxon>Fabales</taxon>
        <taxon>Fabaceae</taxon>
        <taxon>Papilionoideae</taxon>
        <taxon>50 kb inversion clade</taxon>
        <taxon>genistoids sensu lato</taxon>
        <taxon>core genistoids</taxon>
        <taxon>Genisteae</taxon>
        <taxon>Lupinus</taxon>
    </lineage>
</organism>
<dbReference type="AlphaFoldDB" id="A0A6A4NT57"/>
<proteinExistence type="predicted"/>
<evidence type="ECO:0000313" key="2">
    <source>
        <dbReference type="EMBL" id="KAE9592370.1"/>
    </source>
</evidence>
<sequence length="60" mass="6981">MRINYKTPQITFLSIISSLFVLPQDFLLCFGGYSCTFSAFVLIKYILCLFGMVVQALRWY</sequence>
<name>A0A6A4NT57_LUPAL</name>
<keyword evidence="1" id="KW-0812">Transmembrane</keyword>
<reference evidence="3" key="1">
    <citation type="journal article" date="2020" name="Nat. Commun.">
        <title>Genome sequence of the cluster root forming white lupin.</title>
        <authorList>
            <person name="Hufnagel B."/>
            <person name="Marques A."/>
            <person name="Soriano A."/>
            <person name="Marques L."/>
            <person name="Divol F."/>
            <person name="Doumas P."/>
            <person name="Sallet E."/>
            <person name="Mancinotti D."/>
            <person name="Carrere S."/>
            <person name="Marande W."/>
            <person name="Arribat S."/>
            <person name="Keller J."/>
            <person name="Huneau C."/>
            <person name="Blein T."/>
            <person name="Aime D."/>
            <person name="Laguerre M."/>
            <person name="Taylor J."/>
            <person name="Schubert V."/>
            <person name="Nelson M."/>
            <person name="Geu-Flores F."/>
            <person name="Crespi M."/>
            <person name="Gallardo-Guerrero K."/>
            <person name="Delaux P.-M."/>
            <person name="Salse J."/>
            <person name="Berges H."/>
            <person name="Guyot R."/>
            <person name="Gouzy J."/>
            <person name="Peret B."/>
        </authorList>
    </citation>
    <scope>NUCLEOTIDE SEQUENCE [LARGE SCALE GENOMIC DNA]</scope>
    <source>
        <strain evidence="3">cv. Amiga</strain>
    </source>
</reference>
<protein>
    <submittedName>
        <fullName evidence="2">Uncharacterized protein</fullName>
    </submittedName>
</protein>
<dbReference type="EMBL" id="WOCE01000019">
    <property type="protein sequence ID" value="KAE9592370.1"/>
    <property type="molecule type" value="Genomic_DNA"/>
</dbReference>
<keyword evidence="1" id="KW-0472">Membrane</keyword>
<evidence type="ECO:0000313" key="3">
    <source>
        <dbReference type="Proteomes" id="UP000447434"/>
    </source>
</evidence>